<dbReference type="RefSeq" id="WP_256303286.1">
    <property type="nucleotide sequence ID" value="NZ_JANFYS010000004.1"/>
</dbReference>
<comment type="caution">
    <text evidence="2">The sequence shown here is derived from an EMBL/GenBank/DDBJ whole genome shotgun (WGS) entry which is preliminary data.</text>
</comment>
<feature type="region of interest" description="Disordered" evidence="1">
    <location>
        <begin position="1"/>
        <end position="43"/>
    </location>
</feature>
<gene>
    <name evidence="2" type="ORF">NE579_03560</name>
</gene>
<organism evidence="2 3">
    <name type="scientific">Intestinimonas massiliensis</name>
    <name type="common">ex Afouda et al. 2020</name>
    <dbReference type="NCBI Taxonomy" id="1673721"/>
    <lineage>
        <taxon>Bacteria</taxon>
        <taxon>Bacillati</taxon>
        <taxon>Bacillota</taxon>
        <taxon>Clostridia</taxon>
        <taxon>Eubacteriales</taxon>
        <taxon>Intestinimonas</taxon>
    </lineage>
</organism>
<accession>A0AAW5JLA2</accession>
<reference evidence="2" key="1">
    <citation type="submission" date="2022-06" db="EMBL/GenBank/DDBJ databases">
        <title>Isolation of gut microbiota from human fecal samples.</title>
        <authorList>
            <person name="Pamer E.G."/>
            <person name="Barat B."/>
            <person name="Waligurski E."/>
            <person name="Medina S."/>
            <person name="Paddock L."/>
            <person name="Mostad J."/>
        </authorList>
    </citation>
    <scope>NUCLEOTIDE SEQUENCE</scope>
    <source>
        <strain evidence="2">DFI.9.91</strain>
    </source>
</reference>
<dbReference type="Proteomes" id="UP001204562">
    <property type="component" value="Unassembled WGS sequence"/>
</dbReference>
<evidence type="ECO:0000313" key="3">
    <source>
        <dbReference type="Proteomes" id="UP001204562"/>
    </source>
</evidence>
<proteinExistence type="predicted"/>
<protein>
    <submittedName>
        <fullName evidence="2">Uncharacterized protein</fullName>
    </submittedName>
</protein>
<dbReference type="EMBL" id="JANFYS010000004">
    <property type="protein sequence ID" value="MCQ4769545.1"/>
    <property type="molecule type" value="Genomic_DNA"/>
</dbReference>
<feature type="compositionally biased region" description="Basic and acidic residues" evidence="1">
    <location>
        <begin position="20"/>
        <end position="43"/>
    </location>
</feature>
<name>A0AAW5JLA2_9FIRM</name>
<sequence>MVSEGHTGAENESTAEDEGDQGKQKHEGHEEDELKHGDHLHDR</sequence>
<evidence type="ECO:0000313" key="2">
    <source>
        <dbReference type="EMBL" id="MCQ4769545.1"/>
    </source>
</evidence>
<evidence type="ECO:0000256" key="1">
    <source>
        <dbReference type="SAM" id="MobiDB-lite"/>
    </source>
</evidence>
<dbReference type="AlphaFoldDB" id="A0AAW5JLA2"/>